<feature type="domain" description="Acetyl-CoA dehydrogenase-like C-terminal" evidence="9">
    <location>
        <begin position="469"/>
        <end position="591"/>
    </location>
</feature>
<dbReference type="EMBL" id="PQGG01000028">
    <property type="protein sequence ID" value="POP52550.1"/>
    <property type="molecule type" value="Genomic_DNA"/>
</dbReference>
<evidence type="ECO:0000256" key="5">
    <source>
        <dbReference type="RuleBase" id="RU362125"/>
    </source>
</evidence>
<accession>A0A2S4HF14</accession>
<dbReference type="RefSeq" id="WP_103684731.1">
    <property type="nucleotide sequence ID" value="NZ_PQGG01000028.1"/>
</dbReference>
<dbReference type="InterPro" id="IPR006091">
    <property type="entry name" value="Acyl-CoA_Oxase/DH_mid-dom"/>
</dbReference>
<dbReference type="SUPFAM" id="SSF47203">
    <property type="entry name" value="Acyl-CoA dehydrogenase C-terminal domain-like"/>
    <property type="match status" value="1"/>
</dbReference>
<dbReference type="InterPro" id="IPR009075">
    <property type="entry name" value="AcylCo_DH/oxidase_C"/>
</dbReference>
<evidence type="ECO:0000256" key="3">
    <source>
        <dbReference type="ARBA" id="ARBA00022630"/>
    </source>
</evidence>
<keyword evidence="4 5" id="KW-0274">FAD</keyword>
<evidence type="ECO:0000256" key="4">
    <source>
        <dbReference type="ARBA" id="ARBA00022827"/>
    </source>
</evidence>
<name>A0A2S4HF14_9GAMM</name>
<comment type="cofactor">
    <cofactor evidence="1 5">
        <name>FAD</name>
        <dbReference type="ChEBI" id="CHEBI:57692"/>
    </cofactor>
</comment>
<dbReference type="InterPro" id="IPR037069">
    <property type="entry name" value="AcylCoA_DH/ox_N_sf"/>
</dbReference>
<dbReference type="Proteomes" id="UP000237222">
    <property type="component" value="Unassembled WGS sequence"/>
</dbReference>
<dbReference type="GO" id="GO:0050660">
    <property type="term" value="F:flavin adenine dinucleotide binding"/>
    <property type="evidence" value="ECO:0007669"/>
    <property type="project" value="InterPro"/>
</dbReference>
<feature type="domain" description="Acyl-CoA dehydrogenase/oxidase C-terminal" evidence="6">
    <location>
        <begin position="285"/>
        <end position="452"/>
    </location>
</feature>
<proteinExistence type="inferred from homology"/>
<dbReference type="InterPro" id="IPR036250">
    <property type="entry name" value="AcylCo_DH-like_C"/>
</dbReference>
<dbReference type="PANTHER" id="PTHR42803:SF3">
    <property type="entry name" value="ACYL-COA DEHYDROGENASE-RELATED"/>
    <property type="match status" value="1"/>
</dbReference>
<evidence type="ECO:0000313" key="11">
    <source>
        <dbReference type="Proteomes" id="UP000237222"/>
    </source>
</evidence>
<dbReference type="SUPFAM" id="SSF56645">
    <property type="entry name" value="Acyl-CoA dehydrogenase NM domain-like"/>
    <property type="match status" value="1"/>
</dbReference>
<gene>
    <name evidence="10" type="ORF">C0068_12090</name>
</gene>
<dbReference type="InterPro" id="IPR009100">
    <property type="entry name" value="AcylCoA_DH/oxidase_NM_dom_sf"/>
</dbReference>
<evidence type="ECO:0000259" key="7">
    <source>
        <dbReference type="Pfam" id="PF02770"/>
    </source>
</evidence>
<dbReference type="Gene3D" id="1.20.140.10">
    <property type="entry name" value="Butyryl-CoA Dehydrogenase, subunit A, domain 3"/>
    <property type="match status" value="1"/>
</dbReference>
<comment type="caution">
    <text evidence="10">The sequence shown here is derived from an EMBL/GenBank/DDBJ whole genome shotgun (WGS) entry which is preliminary data.</text>
</comment>
<keyword evidence="5" id="KW-0560">Oxidoreductase</keyword>
<evidence type="ECO:0000259" key="9">
    <source>
        <dbReference type="Pfam" id="PF12806"/>
    </source>
</evidence>
<evidence type="ECO:0000313" key="10">
    <source>
        <dbReference type="EMBL" id="POP52550.1"/>
    </source>
</evidence>
<organism evidence="10 11">
    <name type="scientific">Zhongshania marina</name>
    <dbReference type="NCBI Taxonomy" id="2304603"/>
    <lineage>
        <taxon>Bacteria</taxon>
        <taxon>Pseudomonadati</taxon>
        <taxon>Pseudomonadota</taxon>
        <taxon>Gammaproteobacteria</taxon>
        <taxon>Cellvibrionales</taxon>
        <taxon>Spongiibacteraceae</taxon>
        <taxon>Zhongshania</taxon>
    </lineage>
</organism>
<dbReference type="InterPro" id="IPR025878">
    <property type="entry name" value="Acyl-CoA_dh-like_C_dom"/>
</dbReference>
<dbReference type="Pfam" id="PF02770">
    <property type="entry name" value="Acyl-CoA_dh_M"/>
    <property type="match status" value="1"/>
</dbReference>
<dbReference type="InterPro" id="IPR046373">
    <property type="entry name" value="Acyl-CoA_Oxase/DH_mid-dom_sf"/>
</dbReference>
<dbReference type="PANTHER" id="PTHR42803">
    <property type="entry name" value="ACYL-COA DEHYDROGENASE"/>
    <property type="match status" value="1"/>
</dbReference>
<dbReference type="InterPro" id="IPR013786">
    <property type="entry name" value="AcylCoA_DH/ox_N"/>
</dbReference>
<dbReference type="AlphaFoldDB" id="A0A2S4HF14"/>
<evidence type="ECO:0000259" key="6">
    <source>
        <dbReference type="Pfam" id="PF00441"/>
    </source>
</evidence>
<feature type="domain" description="Acyl-CoA dehydrogenase/oxidase N-terminal" evidence="8">
    <location>
        <begin position="41"/>
        <end position="156"/>
    </location>
</feature>
<comment type="similarity">
    <text evidence="2 5">Belongs to the acyl-CoA dehydrogenase family.</text>
</comment>
<feature type="domain" description="Acyl-CoA oxidase/dehydrogenase middle" evidence="7">
    <location>
        <begin position="162"/>
        <end position="269"/>
    </location>
</feature>
<dbReference type="Gene3D" id="2.40.110.10">
    <property type="entry name" value="Butyryl-CoA Dehydrogenase, subunit A, domain 2"/>
    <property type="match status" value="1"/>
</dbReference>
<dbReference type="Gene3D" id="1.10.540.10">
    <property type="entry name" value="Acyl-CoA dehydrogenase/oxidase, N-terminal domain"/>
    <property type="match status" value="1"/>
</dbReference>
<dbReference type="OrthoDB" id="9807883at2"/>
<dbReference type="Pfam" id="PF12806">
    <property type="entry name" value="Acyl-CoA_dh_C"/>
    <property type="match status" value="1"/>
</dbReference>
<dbReference type="InterPro" id="IPR052166">
    <property type="entry name" value="Diverse_Acyl-CoA_DH"/>
</dbReference>
<evidence type="ECO:0000256" key="1">
    <source>
        <dbReference type="ARBA" id="ARBA00001974"/>
    </source>
</evidence>
<keyword evidence="3 5" id="KW-0285">Flavoprotein</keyword>
<evidence type="ECO:0000256" key="2">
    <source>
        <dbReference type="ARBA" id="ARBA00009347"/>
    </source>
</evidence>
<dbReference type="Pfam" id="PF02771">
    <property type="entry name" value="Acyl-CoA_dh_N"/>
    <property type="match status" value="1"/>
</dbReference>
<dbReference type="GO" id="GO:0016627">
    <property type="term" value="F:oxidoreductase activity, acting on the CH-CH group of donors"/>
    <property type="evidence" value="ECO:0007669"/>
    <property type="project" value="InterPro"/>
</dbReference>
<sequence length="601" mass="66368">MSNTLLNRRDLDFLLYELLDTEALLDRPRYQDHSREVFNATLDTAHTIAQKYFANHNAKGDANEPQFDGSEVHIIPETKEAWNALAEAGFLAAHYDADEDGLQLPEIILRAAMAYFNAGNIASSAYPFLSIGAANLIHSFGSEEHKATFLPPMREGRFAGTMALTEPGQGSALADITTTAYLDDDGTYRIKGQKMYISGGDQNITENIVHMVLARIDGAPAGTKGISLFICPKFLVNPDGSLGERNDVALAGLLHKMGYRNTTSTVLSFGENGGAKAYLVGEAHKGLQYMFQMMNEARIGVGLGAAVLGYQGYLYSLNYARERPQGRLPSIKDPTSAQVAIIQHADVRRMLLAQKSYAEGALALCLYATSLYEDSRTASSEQERQQAFLLLDLITPIVKSWPSKYGLKANELAIQVLGGAGYIREYPVEQYYRDNRLNPIHEGTEAIHGIDILGRKILLNKGAGLTLLMETVGKTLTEAREFEELLPLIPPLTDALQTLGTVTSTLLGKMTEHTDLSLANATVYLDLFGRILMSWLWLKQALTAAGGLARKDIHEADAHFYEGKLHAARYYIQWELAEIGPQADLLCRFDDIPFTMKNEWF</sequence>
<evidence type="ECO:0000259" key="8">
    <source>
        <dbReference type="Pfam" id="PF02771"/>
    </source>
</evidence>
<reference evidence="10" key="1">
    <citation type="submission" date="2018-01" db="EMBL/GenBank/DDBJ databases">
        <authorList>
            <person name="Yu X.-D."/>
        </authorList>
    </citation>
    <scope>NUCLEOTIDE SEQUENCE</scope>
    <source>
        <strain evidence="10">ZX-21</strain>
    </source>
</reference>
<dbReference type="Pfam" id="PF00441">
    <property type="entry name" value="Acyl-CoA_dh_1"/>
    <property type="match status" value="1"/>
</dbReference>
<protein>
    <submittedName>
        <fullName evidence="10">Acyl-CoA dehydrogenase</fullName>
    </submittedName>
</protein>